<keyword evidence="3" id="KW-1185">Reference proteome</keyword>
<keyword evidence="1" id="KW-0472">Membrane</keyword>
<sequence>MGEGQEWTNGFWDCCSPCKICCLAFWCPCCLFGRTASRLKDPALKEHGSMNGDCCLYCLVGYCGLGFIPLMMKRGKLREKFQLEGSGCGDCFKSFCCPCCTLMQNEKEAESRAGLLEKGGYQAPAGMEYK</sequence>
<name>A0A1L9X7F8_ASPA1</name>
<proteinExistence type="predicted"/>
<keyword evidence="1" id="KW-1133">Transmembrane helix</keyword>
<protein>
    <recommendedName>
        <fullName evidence="4">PLAC8-domain-containing protein</fullName>
    </recommendedName>
</protein>
<dbReference type="OrthoDB" id="1045822at2759"/>
<dbReference type="RefSeq" id="XP_020060724.1">
    <property type="nucleotide sequence ID" value="XM_020197199.1"/>
</dbReference>
<dbReference type="VEuPathDB" id="FungiDB:ASPACDRAFT_1851372"/>
<dbReference type="GeneID" id="30971013"/>
<gene>
    <name evidence="2" type="ORF">ASPACDRAFT_1851372</name>
</gene>
<evidence type="ECO:0000313" key="2">
    <source>
        <dbReference type="EMBL" id="OJK04385.1"/>
    </source>
</evidence>
<evidence type="ECO:0000313" key="3">
    <source>
        <dbReference type="Proteomes" id="UP000184546"/>
    </source>
</evidence>
<dbReference type="PANTHER" id="PTHR15907">
    <property type="entry name" value="DUF614 FAMILY PROTEIN-RELATED"/>
    <property type="match status" value="1"/>
</dbReference>
<dbReference type="Proteomes" id="UP000184546">
    <property type="component" value="Unassembled WGS sequence"/>
</dbReference>
<dbReference type="AlphaFoldDB" id="A0A1L9X7F8"/>
<dbReference type="NCBIfam" id="TIGR01571">
    <property type="entry name" value="A_thal_Cys_rich"/>
    <property type="match status" value="1"/>
</dbReference>
<reference evidence="3" key="1">
    <citation type="journal article" date="2017" name="Genome Biol.">
        <title>Comparative genomics reveals high biological diversity and specific adaptations in the industrially and medically important fungal genus Aspergillus.</title>
        <authorList>
            <person name="de Vries R.P."/>
            <person name="Riley R."/>
            <person name="Wiebenga A."/>
            <person name="Aguilar-Osorio G."/>
            <person name="Amillis S."/>
            <person name="Uchima C.A."/>
            <person name="Anderluh G."/>
            <person name="Asadollahi M."/>
            <person name="Askin M."/>
            <person name="Barry K."/>
            <person name="Battaglia E."/>
            <person name="Bayram O."/>
            <person name="Benocci T."/>
            <person name="Braus-Stromeyer S.A."/>
            <person name="Caldana C."/>
            <person name="Canovas D."/>
            <person name="Cerqueira G.C."/>
            <person name="Chen F."/>
            <person name="Chen W."/>
            <person name="Choi C."/>
            <person name="Clum A."/>
            <person name="Dos Santos R.A."/>
            <person name="Damasio A.R."/>
            <person name="Diallinas G."/>
            <person name="Emri T."/>
            <person name="Fekete E."/>
            <person name="Flipphi M."/>
            <person name="Freyberg S."/>
            <person name="Gallo A."/>
            <person name="Gournas C."/>
            <person name="Habgood R."/>
            <person name="Hainaut M."/>
            <person name="Harispe M.L."/>
            <person name="Henrissat B."/>
            <person name="Hilden K.S."/>
            <person name="Hope R."/>
            <person name="Hossain A."/>
            <person name="Karabika E."/>
            <person name="Karaffa L."/>
            <person name="Karanyi Z."/>
            <person name="Krasevec N."/>
            <person name="Kuo A."/>
            <person name="Kusch H."/>
            <person name="LaButti K."/>
            <person name="Lagendijk E.L."/>
            <person name="Lapidus A."/>
            <person name="Levasseur A."/>
            <person name="Lindquist E."/>
            <person name="Lipzen A."/>
            <person name="Logrieco A.F."/>
            <person name="MacCabe A."/>
            <person name="Maekelae M.R."/>
            <person name="Malavazi I."/>
            <person name="Melin P."/>
            <person name="Meyer V."/>
            <person name="Mielnichuk N."/>
            <person name="Miskei M."/>
            <person name="Molnar A.P."/>
            <person name="Mule G."/>
            <person name="Ngan C.Y."/>
            <person name="Orejas M."/>
            <person name="Orosz E."/>
            <person name="Ouedraogo J.P."/>
            <person name="Overkamp K.M."/>
            <person name="Park H.-S."/>
            <person name="Perrone G."/>
            <person name="Piumi F."/>
            <person name="Punt P.J."/>
            <person name="Ram A.F."/>
            <person name="Ramon A."/>
            <person name="Rauscher S."/>
            <person name="Record E."/>
            <person name="Riano-Pachon D.M."/>
            <person name="Robert V."/>
            <person name="Roehrig J."/>
            <person name="Ruller R."/>
            <person name="Salamov A."/>
            <person name="Salih N.S."/>
            <person name="Samson R.A."/>
            <person name="Sandor E."/>
            <person name="Sanguinetti M."/>
            <person name="Schuetze T."/>
            <person name="Sepcic K."/>
            <person name="Shelest E."/>
            <person name="Sherlock G."/>
            <person name="Sophianopoulou V."/>
            <person name="Squina F.M."/>
            <person name="Sun H."/>
            <person name="Susca A."/>
            <person name="Todd R.B."/>
            <person name="Tsang A."/>
            <person name="Unkles S.E."/>
            <person name="van de Wiele N."/>
            <person name="van Rossen-Uffink D."/>
            <person name="Oliveira J.V."/>
            <person name="Vesth T.C."/>
            <person name="Visser J."/>
            <person name="Yu J.-H."/>
            <person name="Zhou M."/>
            <person name="Andersen M.R."/>
            <person name="Archer D.B."/>
            <person name="Baker S.E."/>
            <person name="Benoit I."/>
            <person name="Brakhage A.A."/>
            <person name="Braus G.H."/>
            <person name="Fischer R."/>
            <person name="Frisvad J.C."/>
            <person name="Goldman G.H."/>
            <person name="Houbraken J."/>
            <person name="Oakley B."/>
            <person name="Pocsi I."/>
            <person name="Scazzocchio C."/>
            <person name="Seiboth B."/>
            <person name="vanKuyk P.A."/>
            <person name="Wortman J."/>
            <person name="Dyer P.S."/>
            <person name="Grigoriev I.V."/>
        </authorList>
    </citation>
    <scope>NUCLEOTIDE SEQUENCE [LARGE SCALE GENOMIC DNA]</scope>
    <source>
        <strain evidence="3">ATCC 16872 / CBS 172.66 / WB 5094</strain>
    </source>
</reference>
<dbReference type="InterPro" id="IPR006461">
    <property type="entry name" value="PLAC_motif_containing"/>
</dbReference>
<feature type="transmembrane region" description="Helical" evidence="1">
    <location>
        <begin position="50"/>
        <end position="72"/>
    </location>
</feature>
<organism evidence="2 3">
    <name type="scientific">Aspergillus aculeatus (strain ATCC 16872 / CBS 172.66 / WB 5094)</name>
    <dbReference type="NCBI Taxonomy" id="690307"/>
    <lineage>
        <taxon>Eukaryota</taxon>
        <taxon>Fungi</taxon>
        <taxon>Dikarya</taxon>
        <taxon>Ascomycota</taxon>
        <taxon>Pezizomycotina</taxon>
        <taxon>Eurotiomycetes</taxon>
        <taxon>Eurotiomycetidae</taxon>
        <taxon>Eurotiales</taxon>
        <taxon>Aspergillaceae</taxon>
        <taxon>Aspergillus</taxon>
        <taxon>Aspergillus subgen. Circumdati</taxon>
    </lineage>
</organism>
<accession>A0A1L9X7F8</accession>
<dbReference type="OMA" id="TLMQHEK"/>
<keyword evidence="1" id="KW-0812">Transmembrane</keyword>
<dbReference type="STRING" id="690307.A0A1L9X7F8"/>
<evidence type="ECO:0000256" key="1">
    <source>
        <dbReference type="SAM" id="Phobius"/>
    </source>
</evidence>
<evidence type="ECO:0008006" key="4">
    <source>
        <dbReference type="Google" id="ProtNLM"/>
    </source>
</evidence>
<dbReference type="Pfam" id="PF04749">
    <property type="entry name" value="PLAC8"/>
    <property type="match status" value="1"/>
</dbReference>
<dbReference type="EMBL" id="KV878970">
    <property type="protein sequence ID" value="OJK04385.1"/>
    <property type="molecule type" value="Genomic_DNA"/>
</dbReference>